<protein>
    <submittedName>
        <fullName evidence="7">C-type cytochrome</fullName>
    </submittedName>
</protein>
<organism evidence="7 8">
    <name type="scientific">Thiohalorhabdus methylotrophus</name>
    <dbReference type="NCBI Taxonomy" id="3242694"/>
    <lineage>
        <taxon>Bacteria</taxon>
        <taxon>Pseudomonadati</taxon>
        <taxon>Pseudomonadota</taxon>
        <taxon>Gammaproteobacteria</taxon>
        <taxon>Thiohalorhabdales</taxon>
        <taxon>Thiohalorhabdaceae</taxon>
        <taxon>Thiohalorhabdus</taxon>
    </lineage>
</organism>
<dbReference type="Pfam" id="PF21342">
    <property type="entry name" value="SoxA-TsdA_cyt-c"/>
    <property type="match status" value="1"/>
</dbReference>
<dbReference type="Gene3D" id="1.10.760.10">
    <property type="entry name" value="Cytochrome c-like domain"/>
    <property type="match status" value="1"/>
</dbReference>
<dbReference type="PROSITE" id="PS51007">
    <property type="entry name" value="CYTC"/>
    <property type="match status" value="1"/>
</dbReference>
<dbReference type="InterPro" id="IPR009056">
    <property type="entry name" value="Cyt_c-like_dom"/>
</dbReference>
<evidence type="ECO:0000259" key="6">
    <source>
        <dbReference type="PROSITE" id="PS51007"/>
    </source>
</evidence>
<feature type="signal peptide" evidence="5">
    <location>
        <begin position="1"/>
        <end position="25"/>
    </location>
</feature>
<keyword evidence="3 4" id="KW-0408">Iron</keyword>
<evidence type="ECO:0000256" key="2">
    <source>
        <dbReference type="ARBA" id="ARBA00022723"/>
    </source>
</evidence>
<feature type="domain" description="Cytochrome c" evidence="6">
    <location>
        <begin position="42"/>
        <end position="126"/>
    </location>
</feature>
<proteinExistence type="predicted"/>
<comment type="caution">
    <text evidence="7">The sequence shown here is derived from an EMBL/GenBank/DDBJ whole genome shotgun (WGS) entry which is preliminary data.</text>
</comment>
<reference evidence="7 8" key="1">
    <citation type="submission" date="2024-08" db="EMBL/GenBank/DDBJ databases">
        <title>Whole-genome sequencing of halo(alkali)philic microorganisms from hypersaline lakes.</title>
        <authorList>
            <person name="Sorokin D.Y."/>
            <person name="Merkel A.Y."/>
            <person name="Messina E."/>
            <person name="Yakimov M."/>
        </authorList>
    </citation>
    <scope>NUCLEOTIDE SEQUENCE [LARGE SCALE GENOMIC DNA]</scope>
    <source>
        <strain evidence="7 8">Cl-TMA</strain>
    </source>
</reference>
<feature type="chain" id="PRO_5046633180" evidence="5">
    <location>
        <begin position="26"/>
        <end position="136"/>
    </location>
</feature>
<dbReference type="SUPFAM" id="SSF46626">
    <property type="entry name" value="Cytochrome c"/>
    <property type="match status" value="1"/>
</dbReference>
<evidence type="ECO:0000313" key="8">
    <source>
        <dbReference type="Proteomes" id="UP001575181"/>
    </source>
</evidence>
<gene>
    <name evidence="7" type="ORF">ACERLL_11180</name>
</gene>
<sequence length="136" mass="15344">MCYKRISLLAPALVVLGLTAHPAAADEFTKEELQKWRQQFRTVVEKGEKLFHSSELGSNGHNCAGCHPDAANTHPETYPKLQKQLGQVAELRNMINWCIENPLEGKPLPLDSEELMQLEAYINWERRGVALDPGKH</sequence>
<evidence type="ECO:0000256" key="4">
    <source>
        <dbReference type="PROSITE-ProRule" id="PRU00433"/>
    </source>
</evidence>
<dbReference type="RefSeq" id="WP_373656177.1">
    <property type="nucleotide sequence ID" value="NZ_JBGUAW010000007.1"/>
</dbReference>
<name>A0ABV4TVW9_9GAMM</name>
<evidence type="ECO:0000313" key="7">
    <source>
        <dbReference type="EMBL" id="MFA9461388.1"/>
    </source>
</evidence>
<evidence type="ECO:0000256" key="3">
    <source>
        <dbReference type="ARBA" id="ARBA00023004"/>
    </source>
</evidence>
<dbReference type="InterPro" id="IPR036909">
    <property type="entry name" value="Cyt_c-like_dom_sf"/>
</dbReference>
<accession>A0ABV4TVW9</accession>
<evidence type="ECO:0000256" key="5">
    <source>
        <dbReference type="SAM" id="SignalP"/>
    </source>
</evidence>
<evidence type="ECO:0000256" key="1">
    <source>
        <dbReference type="ARBA" id="ARBA00022617"/>
    </source>
</evidence>
<keyword evidence="5" id="KW-0732">Signal</keyword>
<dbReference type="EMBL" id="JBGUAW010000007">
    <property type="protein sequence ID" value="MFA9461388.1"/>
    <property type="molecule type" value="Genomic_DNA"/>
</dbReference>
<keyword evidence="8" id="KW-1185">Reference proteome</keyword>
<keyword evidence="2 4" id="KW-0479">Metal-binding</keyword>
<dbReference type="Proteomes" id="UP001575181">
    <property type="component" value="Unassembled WGS sequence"/>
</dbReference>
<keyword evidence="1 4" id="KW-0349">Heme</keyword>